<dbReference type="RefSeq" id="WP_079721541.1">
    <property type="nucleotide sequence ID" value="NZ_FUYY01000005.1"/>
</dbReference>
<dbReference type="OrthoDB" id="9799090at2"/>
<dbReference type="InterPro" id="IPR028325">
    <property type="entry name" value="VG_K_chnl"/>
</dbReference>
<keyword evidence="10 12" id="KW-0472">Membrane</keyword>
<sequence>MPKIEPKSGWKAKLHEVIYEADTPAGKFFDVALLIVIAISIALVMLESVGSLNTKYYWHFYIAEWIITLIFSVEYILRIISIKKPKHYILSFYGIVDLLSTLPTYLAFIFGGHNLLFAVRALRLLRVFRILKVSRYIGESNRLLLALRNSRPKITVFLFAVLIICIIMGTVMHLIEGEKGGFDNIPLSIYWAIVTLTTVGFGDIHPVTPLGRLIASFIMIVGYGIIAVPTGIVTSEITRSQKDKIPNNTQVCPHCNETKHLDDAEFCHNCGKSLHEH</sequence>
<keyword evidence="7" id="KW-0630">Potassium</keyword>
<evidence type="ECO:0000256" key="7">
    <source>
        <dbReference type="ARBA" id="ARBA00022958"/>
    </source>
</evidence>
<dbReference type="GO" id="GO:0008076">
    <property type="term" value="C:voltage-gated potassium channel complex"/>
    <property type="evidence" value="ECO:0007669"/>
    <property type="project" value="InterPro"/>
</dbReference>
<feature type="domain" description="Ion transport" evidence="13">
    <location>
        <begin position="27"/>
        <end position="242"/>
    </location>
</feature>
<keyword evidence="9" id="KW-0406">Ion transport</keyword>
<keyword evidence="15" id="KW-1185">Reference proteome</keyword>
<feature type="transmembrane region" description="Helical" evidence="12">
    <location>
        <begin position="154"/>
        <end position="175"/>
    </location>
</feature>
<keyword evidence="2" id="KW-0813">Transport</keyword>
<protein>
    <submittedName>
        <fullName evidence="14">Voltage-gated potassium channel</fullName>
    </submittedName>
</protein>
<feature type="transmembrane region" description="Helical" evidence="12">
    <location>
        <begin position="187"/>
        <end position="207"/>
    </location>
</feature>
<evidence type="ECO:0000259" key="13">
    <source>
        <dbReference type="Pfam" id="PF00520"/>
    </source>
</evidence>
<evidence type="ECO:0000313" key="15">
    <source>
        <dbReference type="Proteomes" id="UP000190230"/>
    </source>
</evidence>
<evidence type="ECO:0000313" key="14">
    <source>
        <dbReference type="EMBL" id="SKB71997.1"/>
    </source>
</evidence>
<dbReference type="PANTHER" id="PTHR11537:SF254">
    <property type="entry name" value="POTASSIUM VOLTAGE-GATED CHANNEL PROTEIN SHAB"/>
    <property type="match status" value="1"/>
</dbReference>
<dbReference type="Proteomes" id="UP000190230">
    <property type="component" value="Unassembled WGS sequence"/>
</dbReference>
<comment type="subcellular location">
    <subcellularLocation>
        <location evidence="1">Membrane</location>
        <topology evidence="1">Multi-pass membrane protein</topology>
    </subcellularLocation>
</comment>
<dbReference type="PRINTS" id="PR00169">
    <property type="entry name" value="KCHANNEL"/>
</dbReference>
<dbReference type="GO" id="GO:0001508">
    <property type="term" value="P:action potential"/>
    <property type="evidence" value="ECO:0007669"/>
    <property type="project" value="TreeGrafter"/>
</dbReference>
<evidence type="ECO:0000256" key="9">
    <source>
        <dbReference type="ARBA" id="ARBA00023065"/>
    </source>
</evidence>
<name>A0A1T5DK28_9FLAO</name>
<keyword evidence="5" id="KW-0631">Potassium channel</keyword>
<dbReference type="Pfam" id="PF00520">
    <property type="entry name" value="Ion_trans"/>
    <property type="match status" value="1"/>
</dbReference>
<keyword evidence="6" id="KW-0851">Voltage-gated channel</keyword>
<keyword evidence="4 12" id="KW-0812">Transmembrane</keyword>
<keyword evidence="11 14" id="KW-0407">Ion channel</keyword>
<dbReference type="PANTHER" id="PTHR11537">
    <property type="entry name" value="VOLTAGE-GATED POTASSIUM CHANNEL"/>
    <property type="match status" value="1"/>
</dbReference>
<evidence type="ECO:0000256" key="1">
    <source>
        <dbReference type="ARBA" id="ARBA00004141"/>
    </source>
</evidence>
<feature type="transmembrane region" description="Helical" evidence="12">
    <location>
        <begin position="58"/>
        <end position="77"/>
    </location>
</feature>
<dbReference type="Gene3D" id="1.20.120.350">
    <property type="entry name" value="Voltage-gated potassium channels. Chain C"/>
    <property type="match status" value="1"/>
</dbReference>
<reference evidence="15" key="1">
    <citation type="submission" date="2017-02" db="EMBL/GenBank/DDBJ databases">
        <authorList>
            <person name="Varghese N."/>
            <person name="Submissions S."/>
        </authorList>
    </citation>
    <scope>NUCLEOTIDE SEQUENCE [LARGE SCALE GENOMIC DNA]</scope>
    <source>
        <strain evidence="15">DSM 23405</strain>
    </source>
</reference>
<feature type="transmembrane region" description="Helical" evidence="12">
    <location>
        <begin position="89"/>
        <end position="110"/>
    </location>
</feature>
<dbReference type="STRING" id="241145.SAMN05660776_2699"/>
<dbReference type="AlphaFoldDB" id="A0A1T5DK28"/>
<dbReference type="InterPro" id="IPR005821">
    <property type="entry name" value="Ion_trans_dom"/>
</dbReference>
<accession>A0A1T5DK28</accession>
<dbReference type="InterPro" id="IPR027359">
    <property type="entry name" value="Volt_channel_dom_sf"/>
</dbReference>
<feature type="transmembrane region" description="Helical" evidence="12">
    <location>
        <begin position="28"/>
        <end position="46"/>
    </location>
</feature>
<dbReference type="Gene3D" id="1.10.287.70">
    <property type="match status" value="1"/>
</dbReference>
<keyword evidence="3" id="KW-0633">Potassium transport</keyword>
<evidence type="ECO:0000256" key="12">
    <source>
        <dbReference type="SAM" id="Phobius"/>
    </source>
</evidence>
<evidence type="ECO:0000256" key="11">
    <source>
        <dbReference type="ARBA" id="ARBA00023303"/>
    </source>
</evidence>
<evidence type="ECO:0000256" key="4">
    <source>
        <dbReference type="ARBA" id="ARBA00022692"/>
    </source>
</evidence>
<dbReference type="GO" id="GO:0005249">
    <property type="term" value="F:voltage-gated potassium channel activity"/>
    <property type="evidence" value="ECO:0007669"/>
    <property type="project" value="InterPro"/>
</dbReference>
<keyword evidence="8 12" id="KW-1133">Transmembrane helix</keyword>
<feature type="transmembrane region" description="Helical" evidence="12">
    <location>
        <begin position="213"/>
        <end position="234"/>
    </location>
</feature>
<evidence type="ECO:0000256" key="2">
    <source>
        <dbReference type="ARBA" id="ARBA00022448"/>
    </source>
</evidence>
<organism evidence="14 15">
    <name type="scientific">Salegentibacter holothuriorum</name>
    <dbReference type="NCBI Taxonomy" id="241145"/>
    <lineage>
        <taxon>Bacteria</taxon>
        <taxon>Pseudomonadati</taxon>
        <taxon>Bacteroidota</taxon>
        <taxon>Flavobacteriia</taxon>
        <taxon>Flavobacteriales</taxon>
        <taxon>Flavobacteriaceae</taxon>
        <taxon>Salegentibacter</taxon>
    </lineage>
</organism>
<evidence type="ECO:0000256" key="3">
    <source>
        <dbReference type="ARBA" id="ARBA00022538"/>
    </source>
</evidence>
<dbReference type="SUPFAM" id="SSF81324">
    <property type="entry name" value="Voltage-gated potassium channels"/>
    <property type="match status" value="1"/>
</dbReference>
<evidence type="ECO:0000256" key="10">
    <source>
        <dbReference type="ARBA" id="ARBA00023136"/>
    </source>
</evidence>
<proteinExistence type="predicted"/>
<evidence type="ECO:0000256" key="6">
    <source>
        <dbReference type="ARBA" id="ARBA00022882"/>
    </source>
</evidence>
<evidence type="ECO:0000256" key="5">
    <source>
        <dbReference type="ARBA" id="ARBA00022826"/>
    </source>
</evidence>
<evidence type="ECO:0000256" key="8">
    <source>
        <dbReference type="ARBA" id="ARBA00022989"/>
    </source>
</evidence>
<dbReference type="EMBL" id="FUYY01000005">
    <property type="protein sequence ID" value="SKB71997.1"/>
    <property type="molecule type" value="Genomic_DNA"/>
</dbReference>
<gene>
    <name evidence="14" type="ORF">SAMN05660776_2699</name>
</gene>